<feature type="coiled-coil region" evidence="1">
    <location>
        <begin position="876"/>
        <end position="903"/>
    </location>
</feature>
<feature type="compositionally biased region" description="Basic and acidic residues" evidence="2">
    <location>
        <begin position="182"/>
        <end position="195"/>
    </location>
</feature>
<feature type="compositionally biased region" description="Polar residues" evidence="2">
    <location>
        <begin position="416"/>
        <end position="430"/>
    </location>
</feature>
<feature type="region of interest" description="Disordered" evidence="2">
    <location>
        <begin position="175"/>
        <end position="601"/>
    </location>
</feature>
<name>A0A1A8WDA7_PLAOA</name>
<keyword evidence="3" id="KW-1133">Transmembrane helix</keyword>
<keyword evidence="1" id="KW-0175">Coiled coil</keyword>
<feature type="compositionally biased region" description="Polar residues" evidence="2">
    <location>
        <begin position="266"/>
        <end position="277"/>
    </location>
</feature>
<evidence type="ECO:0000256" key="2">
    <source>
        <dbReference type="SAM" id="MobiDB-lite"/>
    </source>
</evidence>
<feature type="compositionally biased region" description="Polar residues" evidence="2">
    <location>
        <begin position="489"/>
        <end position="506"/>
    </location>
</feature>
<evidence type="ECO:0000256" key="1">
    <source>
        <dbReference type="SAM" id="Coils"/>
    </source>
</evidence>
<gene>
    <name evidence="4" type="ORF">POVCU2_0064810</name>
</gene>
<reference evidence="5" key="1">
    <citation type="submission" date="2016-05" db="EMBL/GenBank/DDBJ databases">
        <authorList>
            <person name="Naeem Raeece"/>
        </authorList>
    </citation>
    <scope>NUCLEOTIDE SEQUENCE [LARGE SCALE GENOMIC DNA]</scope>
</reference>
<proteinExistence type="predicted"/>
<feature type="compositionally biased region" description="Polar residues" evidence="2">
    <location>
        <begin position="220"/>
        <end position="234"/>
    </location>
</feature>
<evidence type="ECO:0000256" key="3">
    <source>
        <dbReference type="SAM" id="Phobius"/>
    </source>
</evidence>
<feature type="compositionally biased region" description="Low complexity" evidence="2">
    <location>
        <begin position="520"/>
        <end position="543"/>
    </location>
</feature>
<accession>A0A1A8WDA7</accession>
<dbReference type="AlphaFoldDB" id="A0A1A8WDA7"/>
<feature type="transmembrane region" description="Helical" evidence="3">
    <location>
        <begin position="689"/>
        <end position="712"/>
    </location>
</feature>
<organism evidence="4 5">
    <name type="scientific">Plasmodium ovale curtisi</name>
    <dbReference type="NCBI Taxonomy" id="864141"/>
    <lineage>
        <taxon>Eukaryota</taxon>
        <taxon>Sar</taxon>
        <taxon>Alveolata</taxon>
        <taxon>Apicomplexa</taxon>
        <taxon>Aconoidasida</taxon>
        <taxon>Haemosporida</taxon>
        <taxon>Plasmodiidae</taxon>
        <taxon>Plasmodium</taxon>
        <taxon>Plasmodium (Plasmodium)</taxon>
    </lineage>
</organism>
<protein>
    <submittedName>
        <fullName evidence="4">STP1 protein</fullName>
    </submittedName>
</protein>
<dbReference type="EMBL" id="FLQU01001015">
    <property type="protein sequence ID" value="SBS90997.1"/>
    <property type="molecule type" value="Genomic_DNA"/>
</dbReference>
<dbReference type="Proteomes" id="UP000078560">
    <property type="component" value="Unassembled WGS sequence"/>
</dbReference>
<feature type="compositionally biased region" description="Polar residues" evidence="2">
    <location>
        <begin position="554"/>
        <end position="572"/>
    </location>
</feature>
<evidence type="ECO:0000313" key="4">
    <source>
        <dbReference type="EMBL" id="SBS90997.1"/>
    </source>
</evidence>
<feature type="compositionally biased region" description="Polar residues" evidence="2">
    <location>
        <begin position="657"/>
        <end position="672"/>
    </location>
</feature>
<feature type="region of interest" description="Disordered" evidence="2">
    <location>
        <begin position="643"/>
        <end position="672"/>
    </location>
</feature>
<feature type="compositionally biased region" description="Low complexity" evidence="2">
    <location>
        <begin position="463"/>
        <end position="487"/>
    </location>
</feature>
<keyword evidence="3" id="KW-0812">Transmembrane</keyword>
<feature type="compositionally biased region" description="Polar residues" evidence="2">
    <location>
        <begin position="442"/>
        <end position="458"/>
    </location>
</feature>
<evidence type="ECO:0000313" key="5">
    <source>
        <dbReference type="Proteomes" id="UP000078560"/>
    </source>
</evidence>
<feature type="compositionally biased region" description="Basic and acidic residues" evidence="2">
    <location>
        <begin position="244"/>
        <end position="256"/>
    </location>
</feature>
<keyword evidence="3" id="KW-0472">Membrane</keyword>
<feature type="compositionally biased region" description="Low complexity" evidence="2">
    <location>
        <begin position="353"/>
        <end position="394"/>
    </location>
</feature>
<sequence length="1048" mass="119068">MADYSGYTTLTHHIPIDTFFFIIKSPIKKLIHKYGHKNCGLRHEELCEEIKKIISDKKKIELKHMDQAGKKKWISDWDSKRNEFFNNLFEEEGFINVCYPKNYKNNPSLYELKSKHIQFCKERDVRREAVIANPLYSECVNYNSWINTETTKLILEFLRNVKISKLPTVKKYFSTKTQPEGYDPRDTYPKSKLDCTEYNPPPRSHPQRPTAKTPPDNSHIRTISTVRQESQGKSGISVPDGDESIQKTETDVKKYPTSEPPPFDSVASSLTKTQLDDTSTDKDTHVVPKVPGSPINGDRAKIESIPVHPQHPTDSPPHVQAKQNQSAKTPPRAETAPPPLKDRKLQPVKQDITSPTTTTTLSSSISTVKDTTSSQTPSTSPSLTITSASSLDPVSPLPSDPLLPAVVIKDQDRASHLTTTPVTSANTHSAKTLPEPSAAVPSLTQSQPPAVSTPSAKTEAQGPGTPASSSASTFTTPVTTTTMSPAADTSLTMSTIQAPIPSTEQVPSVPGSKEPPPPSVSGEPKATVPTTEPQQTITQTPTPLSGSHTGGVSDPTQPVTDDGNKQTSLSKEPSSEHKNTRSKPGAQLKNDISQTSGQKPDKVVVAPDVKLLRTINQTDTMSNISPDQIGISKDHDQLTPHVNRDAGKIPSVKSGKDLNNNPVTQKGKNDNPNIISEGIPPLMHIIPTLFVILATITLLFQLYKYTPFGFLLGRRRKRRKHDLKRIFETPGKPTYESQNITVHELEDPNLVGQTVENDVYTKLLKINRYKQKLQKKKKKNKKTLIEVHMEVFEEYKNDEWELHKGDFLEICLRGFINEENETYQKFANSELIVNNTKNEKTIEDIQKQEILWNNWIENHRNILEQWKEKEWFHILKNNWRNEQQKYKEKNDKLRENILNEQETHSIVSQKDIWKQWISKQATLVDMFNKEDWFKSMVYVQDREKNNYHVNEYKNTSITSQTELKNEKNNYEHCRRKNIIQKLMVQIHMMVLEECIKEDIIKHKELCIDNFIEDIHNQNNYDEKRNILQCDTDDFDVLEFQEIQTSRNK</sequence>